<sequence>MSAVPSTSLLTTTVQTNAICSSNVCATTTITPTTTTINNNITINIGHSKGSTDKNNNNNANNADKTDQEMTDKNNNSKSSDNGDNNSNNDNRSASSLKQLKSSLRLDFSSSSYKKQTYAGDLFSLFKNSPGFFTQDALAQVQKLNGFVPAPSLLNSPSFLTPLIPSANANGDAAKTVNSPVLTSPTRLKCEKLKKFEFEPLNQEIKLAAAKFVLEPFKLCCWNDDFRETD</sequence>
<organism evidence="4">
    <name type="scientific">Anisakis simplex</name>
    <name type="common">Herring worm</name>
    <dbReference type="NCBI Taxonomy" id="6269"/>
    <lineage>
        <taxon>Eukaryota</taxon>
        <taxon>Metazoa</taxon>
        <taxon>Ecdysozoa</taxon>
        <taxon>Nematoda</taxon>
        <taxon>Chromadorea</taxon>
        <taxon>Rhabditida</taxon>
        <taxon>Spirurina</taxon>
        <taxon>Ascaridomorpha</taxon>
        <taxon>Ascaridoidea</taxon>
        <taxon>Anisakidae</taxon>
        <taxon>Anisakis</taxon>
        <taxon>Anisakis simplex complex</taxon>
    </lineage>
</organism>
<dbReference type="AlphaFoldDB" id="A0A0M3KDP6"/>
<evidence type="ECO:0000313" key="4">
    <source>
        <dbReference type="WBParaSite" id="ASIM_0001909901-mRNA-1"/>
    </source>
</evidence>
<dbReference type="OrthoDB" id="2187714at2759"/>
<dbReference type="EMBL" id="UYRR01035593">
    <property type="protein sequence ID" value="VDK65015.1"/>
    <property type="molecule type" value="Genomic_DNA"/>
</dbReference>
<name>A0A0M3KDP6_ANISI</name>
<evidence type="ECO:0000256" key="1">
    <source>
        <dbReference type="SAM" id="MobiDB-lite"/>
    </source>
</evidence>
<dbReference type="Proteomes" id="UP000267096">
    <property type="component" value="Unassembled WGS sequence"/>
</dbReference>
<keyword evidence="3" id="KW-1185">Reference proteome</keyword>
<proteinExistence type="predicted"/>
<feature type="compositionally biased region" description="Low complexity" evidence="1">
    <location>
        <begin position="73"/>
        <end position="94"/>
    </location>
</feature>
<feature type="region of interest" description="Disordered" evidence="1">
    <location>
        <begin position="48"/>
        <end position="94"/>
    </location>
</feature>
<accession>A0A0M3KDP6</accession>
<dbReference type="WBParaSite" id="ASIM_0001909901-mRNA-1">
    <property type="protein sequence ID" value="ASIM_0001909901-mRNA-1"/>
    <property type="gene ID" value="ASIM_0001909901"/>
</dbReference>
<evidence type="ECO:0000313" key="3">
    <source>
        <dbReference type="Proteomes" id="UP000267096"/>
    </source>
</evidence>
<evidence type="ECO:0000313" key="2">
    <source>
        <dbReference type="EMBL" id="VDK65015.1"/>
    </source>
</evidence>
<reference evidence="2 3" key="2">
    <citation type="submission" date="2018-11" db="EMBL/GenBank/DDBJ databases">
        <authorList>
            <consortium name="Pathogen Informatics"/>
        </authorList>
    </citation>
    <scope>NUCLEOTIDE SEQUENCE [LARGE SCALE GENOMIC DNA]</scope>
</reference>
<protein>
    <submittedName>
        <fullName evidence="4">Homeobox domain-containing protein</fullName>
    </submittedName>
</protein>
<gene>
    <name evidence="2" type="ORF">ASIM_LOCUS18494</name>
</gene>
<reference evidence="4" key="1">
    <citation type="submission" date="2017-02" db="UniProtKB">
        <authorList>
            <consortium name="WormBaseParasite"/>
        </authorList>
    </citation>
    <scope>IDENTIFICATION</scope>
</reference>